<dbReference type="GO" id="GO:0044718">
    <property type="term" value="P:siderophore transmembrane transport"/>
    <property type="evidence" value="ECO:0007669"/>
    <property type="project" value="TreeGrafter"/>
</dbReference>
<dbReference type="EMBL" id="RQJO01000007">
    <property type="protein sequence ID" value="RRB07794.1"/>
    <property type="molecule type" value="Genomic_DNA"/>
</dbReference>
<dbReference type="GO" id="GO:0015344">
    <property type="term" value="F:siderophore uptake transmembrane transporter activity"/>
    <property type="evidence" value="ECO:0007669"/>
    <property type="project" value="TreeGrafter"/>
</dbReference>
<name>A0A3P1C4H4_9BACT</name>
<proteinExistence type="inferred from homology"/>
<dbReference type="RefSeq" id="WP_124873232.1">
    <property type="nucleotide sequence ID" value="NZ_RQJO01000007.1"/>
</dbReference>
<feature type="chain" id="PRO_5018031368" evidence="12">
    <location>
        <begin position="22"/>
        <end position="785"/>
    </location>
</feature>
<keyword evidence="4 10" id="KW-0812">Transmembrane</keyword>
<dbReference type="InterPro" id="IPR000531">
    <property type="entry name" value="Beta-barrel_TonB"/>
</dbReference>
<evidence type="ECO:0000256" key="3">
    <source>
        <dbReference type="ARBA" id="ARBA00022452"/>
    </source>
</evidence>
<keyword evidence="16" id="KW-1185">Reference proteome</keyword>
<dbReference type="GO" id="GO:0009279">
    <property type="term" value="C:cell outer membrane"/>
    <property type="evidence" value="ECO:0007669"/>
    <property type="project" value="UniProtKB-SubCell"/>
</dbReference>
<dbReference type="Gene3D" id="2.60.40.1120">
    <property type="entry name" value="Carboxypeptidase-like, regulatory domain"/>
    <property type="match status" value="1"/>
</dbReference>
<keyword evidence="8 15" id="KW-0675">Receptor</keyword>
<dbReference type="Pfam" id="PF07715">
    <property type="entry name" value="Plug"/>
    <property type="match status" value="1"/>
</dbReference>
<dbReference type="InterPro" id="IPR012910">
    <property type="entry name" value="Plug_dom"/>
</dbReference>
<dbReference type="Pfam" id="PF13715">
    <property type="entry name" value="CarbopepD_reg_2"/>
    <property type="match status" value="1"/>
</dbReference>
<dbReference type="InterPro" id="IPR036942">
    <property type="entry name" value="Beta-barrel_TonB_sf"/>
</dbReference>
<comment type="similarity">
    <text evidence="10 11">Belongs to the TonB-dependent receptor family.</text>
</comment>
<keyword evidence="5 12" id="KW-0732">Signal</keyword>
<dbReference type="Gene3D" id="2.170.130.10">
    <property type="entry name" value="TonB-dependent receptor, plug domain"/>
    <property type="match status" value="1"/>
</dbReference>
<protein>
    <submittedName>
        <fullName evidence="15">TonB-dependent receptor</fullName>
    </submittedName>
</protein>
<dbReference type="PANTHER" id="PTHR30069:SF29">
    <property type="entry name" value="HEMOGLOBIN AND HEMOGLOBIN-HAPTOGLOBIN-BINDING PROTEIN 1-RELATED"/>
    <property type="match status" value="1"/>
</dbReference>
<evidence type="ECO:0000256" key="11">
    <source>
        <dbReference type="RuleBase" id="RU003357"/>
    </source>
</evidence>
<keyword evidence="7 10" id="KW-0472">Membrane</keyword>
<evidence type="ECO:0000256" key="8">
    <source>
        <dbReference type="ARBA" id="ARBA00023170"/>
    </source>
</evidence>
<accession>A0A3P1C4H4</accession>
<keyword evidence="2 10" id="KW-0813">Transport</keyword>
<evidence type="ECO:0000256" key="6">
    <source>
        <dbReference type="ARBA" id="ARBA00023077"/>
    </source>
</evidence>
<dbReference type="InterPro" id="IPR008969">
    <property type="entry name" value="CarboxyPept-like_regulatory"/>
</dbReference>
<evidence type="ECO:0000256" key="4">
    <source>
        <dbReference type="ARBA" id="ARBA00022692"/>
    </source>
</evidence>
<feature type="domain" description="TonB-dependent receptor plug" evidence="14">
    <location>
        <begin position="144"/>
        <end position="220"/>
    </location>
</feature>
<evidence type="ECO:0000256" key="10">
    <source>
        <dbReference type="PROSITE-ProRule" id="PRU01360"/>
    </source>
</evidence>
<dbReference type="Pfam" id="PF00593">
    <property type="entry name" value="TonB_dep_Rec_b-barrel"/>
    <property type="match status" value="1"/>
</dbReference>
<evidence type="ECO:0000313" key="15">
    <source>
        <dbReference type="EMBL" id="RRB07794.1"/>
    </source>
</evidence>
<evidence type="ECO:0000313" key="16">
    <source>
        <dbReference type="Proteomes" id="UP000271925"/>
    </source>
</evidence>
<evidence type="ECO:0000256" key="1">
    <source>
        <dbReference type="ARBA" id="ARBA00004571"/>
    </source>
</evidence>
<evidence type="ECO:0000256" key="12">
    <source>
        <dbReference type="SAM" id="SignalP"/>
    </source>
</evidence>
<dbReference type="PROSITE" id="PS52016">
    <property type="entry name" value="TONB_DEPENDENT_REC_3"/>
    <property type="match status" value="1"/>
</dbReference>
<gene>
    <name evidence="15" type="ORF">EHT25_08470</name>
</gene>
<dbReference type="AlphaFoldDB" id="A0A3P1C4H4"/>
<dbReference type="SUPFAM" id="SSF49464">
    <property type="entry name" value="Carboxypeptidase regulatory domain-like"/>
    <property type="match status" value="1"/>
</dbReference>
<dbReference type="InterPro" id="IPR039426">
    <property type="entry name" value="TonB-dep_rcpt-like"/>
</dbReference>
<dbReference type="SUPFAM" id="SSF56935">
    <property type="entry name" value="Porins"/>
    <property type="match status" value="1"/>
</dbReference>
<comment type="caution">
    <text evidence="15">The sequence shown here is derived from an EMBL/GenBank/DDBJ whole genome shotgun (WGS) entry which is preliminary data.</text>
</comment>
<dbReference type="PANTHER" id="PTHR30069">
    <property type="entry name" value="TONB-DEPENDENT OUTER MEMBRANE RECEPTOR"/>
    <property type="match status" value="1"/>
</dbReference>
<comment type="subcellular location">
    <subcellularLocation>
        <location evidence="1 10">Cell outer membrane</location>
        <topology evidence="1 10">Multi-pass membrane protein</topology>
    </subcellularLocation>
</comment>
<dbReference type="OrthoDB" id="9758870at2"/>
<keyword evidence="3 10" id="KW-1134">Transmembrane beta strand</keyword>
<dbReference type="Proteomes" id="UP000271925">
    <property type="component" value="Unassembled WGS sequence"/>
</dbReference>
<reference evidence="15 16" key="1">
    <citation type="submission" date="2018-11" db="EMBL/GenBank/DDBJ databases">
        <authorList>
            <person name="Zhou Z."/>
            <person name="Wang G."/>
        </authorList>
    </citation>
    <scope>NUCLEOTIDE SEQUENCE [LARGE SCALE GENOMIC DNA]</scope>
    <source>
        <strain evidence="15 16">KCTC52004</strain>
    </source>
</reference>
<organism evidence="15 16">
    <name type="scientific">Larkinella rosea</name>
    <dbReference type="NCBI Taxonomy" id="2025312"/>
    <lineage>
        <taxon>Bacteria</taxon>
        <taxon>Pseudomonadati</taxon>
        <taxon>Bacteroidota</taxon>
        <taxon>Cytophagia</taxon>
        <taxon>Cytophagales</taxon>
        <taxon>Spirosomataceae</taxon>
        <taxon>Larkinella</taxon>
    </lineage>
</organism>
<sequence>MRNRYFYCFALLFLSLQQLIAQRVTLSGTVMRADTALPVVGASLFVVESGAGTTTDEQGRFSFSLRPGSYHIQLSAVGFKSERPFIVVNANRTAVFKLISQTFELDEVQVRDRRADQNVKDVRMSQIQLDVRQLKKMPVVLGEPDILKALTLQAGVSTAGEGAGGFNVRGGRTDQNLVLLDGAPMYNTSHLLGFYTNVSSDVVQDVNLYKGSFSSQYGGRISSLLLVNTKAGNSERWRLSGGVSPVSGRLVVNGPIAKGLTLMAAGRVAYPNWILKSFPERSAAKQSRAFFYDGNLKLNYSPNAINTFSLSAYRSADSFKFPGDTTYGWQSNVVSGRWSSLLRRNLQLNVNALYSGYQYHVDGETEGYTFRLTSYIQHREVKADLFYTLFEKHKLQIGANGILYKIQKGDQQPTGANSSINPKQLEPENARELGVYGNTEWILTPSITLQAGLRYSAYAQLGPQTVYRYAGQVPRTPETVVDSTVYADGKTIQTYGGFEPRLGLRMQVSPTMSLKLNYSRNRQYIHLISNTTAITPSDFWKVSDSFVPAQVADQIAVGVFKNLNDNAVELAIEGYYKSIDNLVEYRNGATLLLNERLETDLLRAHGKAYGVELSLAKNKGKLTGQFNYSYARSLVAVQTAFSELQVNQGAYYPSNFDKPHNLNIQTRLAMRYNWTFTTNFVYSTGVPATYPDGQYVFANQPTLNYSKRNADRVQDYHRLDIAFSKDTRLSNRQTRYSIWTIGIYNVYARKNPYSVYFNRANARSEAYRLAVFGTVIPSVTYNFNF</sequence>
<evidence type="ECO:0000259" key="14">
    <source>
        <dbReference type="Pfam" id="PF07715"/>
    </source>
</evidence>
<dbReference type="InterPro" id="IPR037066">
    <property type="entry name" value="Plug_dom_sf"/>
</dbReference>
<evidence type="ECO:0000259" key="13">
    <source>
        <dbReference type="Pfam" id="PF00593"/>
    </source>
</evidence>
<keyword evidence="9 10" id="KW-0998">Cell outer membrane</keyword>
<feature type="domain" description="TonB-dependent receptor-like beta-barrel" evidence="13">
    <location>
        <begin position="294"/>
        <end position="746"/>
    </location>
</feature>
<evidence type="ECO:0000256" key="9">
    <source>
        <dbReference type="ARBA" id="ARBA00023237"/>
    </source>
</evidence>
<keyword evidence="6 11" id="KW-0798">TonB box</keyword>
<dbReference type="Gene3D" id="2.40.170.20">
    <property type="entry name" value="TonB-dependent receptor, beta-barrel domain"/>
    <property type="match status" value="1"/>
</dbReference>
<evidence type="ECO:0000256" key="2">
    <source>
        <dbReference type="ARBA" id="ARBA00022448"/>
    </source>
</evidence>
<evidence type="ECO:0000256" key="7">
    <source>
        <dbReference type="ARBA" id="ARBA00023136"/>
    </source>
</evidence>
<evidence type="ECO:0000256" key="5">
    <source>
        <dbReference type="ARBA" id="ARBA00022729"/>
    </source>
</evidence>
<feature type="signal peptide" evidence="12">
    <location>
        <begin position="1"/>
        <end position="21"/>
    </location>
</feature>